<dbReference type="PROSITE" id="PS00098">
    <property type="entry name" value="THIOLASE_1"/>
    <property type="match status" value="1"/>
</dbReference>
<dbReference type="InterPro" id="IPR020616">
    <property type="entry name" value="Thiolase_N"/>
</dbReference>
<proteinExistence type="inferred from homology"/>
<evidence type="ECO:0000256" key="7">
    <source>
        <dbReference type="PIRSR" id="PIRSR000429-1"/>
    </source>
</evidence>
<dbReference type="Proteomes" id="UP000233654">
    <property type="component" value="Unassembled WGS sequence"/>
</dbReference>
<dbReference type="InterPro" id="IPR002155">
    <property type="entry name" value="Thiolase"/>
</dbReference>
<evidence type="ECO:0000256" key="3">
    <source>
        <dbReference type="ARBA" id="ARBA00022679"/>
    </source>
</evidence>
<dbReference type="EMBL" id="PHEX01000043">
    <property type="protein sequence ID" value="PKQ27925.1"/>
    <property type="molecule type" value="Genomic_DNA"/>
</dbReference>
<dbReference type="Pfam" id="PF00108">
    <property type="entry name" value="Thiolase_N"/>
    <property type="match status" value="1"/>
</dbReference>
<feature type="active site" description="Acyl-thioester intermediate" evidence="7">
    <location>
        <position position="88"/>
    </location>
</feature>
<dbReference type="SUPFAM" id="SSF53901">
    <property type="entry name" value="Thiolase-like"/>
    <property type="match status" value="2"/>
</dbReference>
<evidence type="ECO:0000256" key="4">
    <source>
        <dbReference type="ARBA" id="ARBA00023315"/>
    </source>
</evidence>
<gene>
    <name evidence="11" type="ORF">CVT63_05425</name>
</gene>
<comment type="similarity">
    <text evidence="1 8">Belongs to the thiolase-like superfamily. Thiolase family.</text>
</comment>
<evidence type="ECO:0000259" key="10">
    <source>
        <dbReference type="Pfam" id="PF02803"/>
    </source>
</evidence>
<evidence type="ECO:0000256" key="5">
    <source>
        <dbReference type="ARBA" id="ARBA00030755"/>
    </source>
</evidence>
<dbReference type="InterPro" id="IPR020610">
    <property type="entry name" value="Thiolase_AS"/>
</dbReference>
<evidence type="ECO:0000256" key="6">
    <source>
        <dbReference type="ARBA" id="ARBA00040529"/>
    </source>
</evidence>
<dbReference type="EC" id="2.3.1.9" evidence="2"/>
<dbReference type="GO" id="GO:0003985">
    <property type="term" value="F:acetyl-CoA C-acetyltransferase activity"/>
    <property type="evidence" value="ECO:0007669"/>
    <property type="project" value="UniProtKB-EC"/>
</dbReference>
<dbReference type="InterPro" id="IPR016039">
    <property type="entry name" value="Thiolase-like"/>
</dbReference>
<evidence type="ECO:0000313" key="11">
    <source>
        <dbReference type="EMBL" id="PKQ27925.1"/>
    </source>
</evidence>
<dbReference type="CDD" id="cd00751">
    <property type="entry name" value="thiolase"/>
    <property type="match status" value="1"/>
</dbReference>
<dbReference type="PROSITE" id="PS00099">
    <property type="entry name" value="THIOLASE_3"/>
    <property type="match status" value="1"/>
</dbReference>
<dbReference type="PROSITE" id="PS00737">
    <property type="entry name" value="THIOLASE_2"/>
    <property type="match status" value="1"/>
</dbReference>
<dbReference type="NCBIfam" id="TIGR01930">
    <property type="entry name" value="AcCoA-C-Actrans"/>
    <property type="match status" value="1"/>
</dbReference>
<dbReference type="PANTHER" id="PTHR18919:SF107">
    <property type="entry name" value="ACETYL-COA ACETYLTRANSFERASE, CYTOSOLIC"/>
    <property type="match status" value="1"/>
</dbReference>
<dbReference type="Gene3D" id="3.40.47.10">
    <property type="match status" value="2"/>
</dbReference>
<dbReference type="InterPro" id="IPR020615">
    <property type="entry name" value="Thiolase_acyl_enz_int_AS"/>
</dbReference>
<dbReference type="PANTHER" id="PTHR18919">
    <property type="entry name" value="ACETYL-COA C-ACYLTRANSFERASE"/>
    <property type="match status" value="1"/>
</dbReference>
<evidence type="ECO:0000256" key="8">
    <source>
        <dbReference type="RuleBase" id="RU003557"/>
    </source>
</evidence>
<keyword evidence="3 8" id="KW-0808">Transferase</keyword>
<reference evidence="11 12" key="1">
    <citation type="journal article" date="2017" name="ISME J.">
        <title>Potential for microbial H2 and metal transformations associated with novel bacteria and archaea in deep terrestrial subsurface sediments.</title>
        <authorList>
            <person name="Hernsdorf A.W."/>
            <person name="Amano Y."/>
            <person name="Miyakawa K."/>
            <person name="Ise K."/>
            <person name="Suzuki Y."/>
            <person name="Anantharaman K."/>
            <person name="Probst A."/>
            <person name="Burstein D."/>
            <person name="Thomas B.C."/>
            <person name="Banfield J.F."/>
        </authorList>
    </citation>
    <scope>NUCLEOTIDE SEQUENCE [LARGE SCALE GENOMIC DNA]</scope>
    <source>
        <strain evidence="11">HGW-Actinobacteria-3</strain>
    </source>
</reference>
<evidence type="ECO:0000313" key="12">
    <source>
        <dbReference type="Proteomes" id="UP000233654"/>
    </source>
</evidence>
<name>A0A2N3G5C6_9ACTN</name>
<evidence type="ECO:0000256" key="2">
    <source>
        <dbReference type="ARBA" id="ARBA00012705"/>
    </source>
</evidence>
<dbReference type="Pfam" id="PF02803">
    <property type="entry name" value="Thiolase_C"/>
    <property type="match status" value="1"/>
</dbReference>
<evidence type="ECO:0000256" key="1">
    <source>
        <dbReference type="ARBA" id="ARBA00010982"/>
    </source>
</evidence>
<sequence>MTETVIVGMARTAFGRLGGSLADMPAVELGAVAIKEAVKRAALTGDQIDYVLMGQVISGGSGQMPARQASLKAGLPLEVPVINLNKVCISSISALVMADQIIRAGDADIIVAGGMESMSQGCYYVPRARYGYRMGDGKLIDGMIHDALWCAVNDWHMGEGTDRVAEEFGTTREEQDMWSARSQQRAAAARNAGKFATEIVPVEIKVKKEVKLFDQDEHIRPETTIESLAKLRPAFRKEGTVTAGNASGINDGAAVLVVASRKKAIDLGLDILGTVVSHGMVADKPEYLATVPANSIKKAIAKLSMTPEDINIYEINEAFAAVCCHSAKMLGLDSETAENINVNGGAIALGHPVGASGARIVMSMVNELRSRGGGYGAAAICGGGGQGDAVVVKVE</sequence>
<keyword evidence="4 8" id="KW-0012">Acyltransferase</keyword>
<protein>
    <recommendedName>
        <fullName evidence="6">Probable acetyl-CoA acetyltransferase</fullName>
        <ecNumber evidence="2">2.3.1.9</ecNumber>
    </recommendedName>
    <alternativeName>
        <fullName evidence="5">Acetoacetyl-CoA thiolase</fullName>
    </alternativeName>
</protein>
<feature type="domain" description="Thiolase N-terminal" evidence="9">
    <location>
        <begin position="5"/>
        <end position="261"/>
    </location>
</feature>
<accession>A0A2N3G5C6</accession>
<feature type="active site" description="Proton acceptor" evidence="7">
    <location>
        <position position="351"/>
    </location>
</feature>
<feature type="active site" description="Proton acceptor" evidence="7">
    <location>
        <position position="381"/>
    </location>
</feature>
<dbReference type="AlphaFoldDB" id="A0A2N3G5C6"/>
<comment type="caution">
    <text evidence="11">The sequence shown here is derived from an EMBL/GenBank/DDBJ whole genome shotgun (WGS) entry which is preliminary data.</text>
</comment>
<dbReference type="PIRSF" id="PIRSF000429">
    <property type="entry name" value="Ac-CoA_Ac_transf"/>
    <property type="match status" value="1"/>
</dbReference>
<dbReference type="InterPro" id="IPR020613">
    <property type="entry name" value="Thiolase_CS"/>
</dbReference>
<evidence type="ECO:0000259" key="9">
    <source>
        <dbReference type="Pfam" id="PF00108"/>
    </source>
</evidence>
<organism evidence="11 12">
    <name type="scientific">Candidatus Anoxymicrobium japonicum</name>
    <dbReference type="NCBI Taxonomy" id="2013648"/>
    <lineage>
        <taxon>Bacteria</taxon>
        <taxon>Bacillati</taxon>
        <taxon>Actinomycetota</taxon>
        <taxon>Candidatus Geothermincolia</taxon>
        <taxon>Candidatus Geothermincolales</taxon>
        <taxon>Candidatus Anoxymicrobiaceae</taxon>
        <taxon>Candidatus Anoxymicrobium</taxon>
    </lineage>
</organism>
<dbReference type="InterPro" id="IPR020617">
    <property type="entry name" value="Thiolase_C"/>
</dbReference>
<feature type="domain" description="Thiolase C-terminal" evidence="10">
    <location>
        <begin position="271"/>
        <end position="393"/>
    </location>
</feature>